<dbReference type="AlphaFoldDB" id="A0A432VUK7"/>
<reference evidence="1 2" key="1">
    <citation type="journal article" date="2011" name="Front. Microbiol.">
        <title>Genomic signatures of strain selection and enhancement in Bacillus atrophaeus var. globigii, a historical biowarfare simulant.</title>
        <authorList>
            <person name="Gibbons H.S."/>
            <person name="Broomall S.M."/>
            <person name="McNew L.A."/>
            <person name="Daligault H."/>
            <person name="Chapman C."/>
            <person name="Bruce D."/>
            <person name="Karavis M."/>
            <person name="Krepps M."/>
            <person name="McGregor P.A."/>
            <person name="Hong C."/>
            <person name="Park K.H."/>
            <person name="Akmal A."/>
            <person name="Feldman A."/>
            <person name="Lin J.S."/>
            <person name="Chang W.E."/>
            <person name="Higgs B.W."/>
            <person name="Demirev P."/>
            <person name="Lindquist J."/>
            <person name="Liem A."/>
            <person name="Fochler E."/>
            <person name="Read T.D."/>
            <person name="Tapia R."/>
            <person name="Johnson S."/>
            <person name="Bishop-Lilly K.A."/>
            <person name="Detter C."/>
            <person name="Han C."/>
            <person name="Sozhamannan S."/>
            <person name="Rosenzweig C.N."/>
            <person name="Skowronski E.W."/>
        </authorList>
    </citation>
    <scope>NUCLEOTIDE SEQUENCE [LARGE SCALE GENOMIC DNA]</scope>
    <source>
        <strain evidence="1 2">AK5</strain>
    </source>
</reference>
<keyword evidence="2" id="KW-1185">Reference proteome</keyword>
<dbReference type="OrthoDB" id="6169716at2"/>
<protein>
    <submittedName>
        <fullName evidence="1">Uncharacterized protein</fullName>
    </submittedName>
</protein>
<comment type="caution">
    <text evidence="1">The sequence shown here is derived from an EMBL/GenBank/DDBJ whole genome shotgun (WGS) entry which is preliminary data.</text>
</comment>
<organism evidence="1 2">
    <name type="scientific">Aliidiomarina haloalkalitolerans</name>
    <dbReference type="NCBI Taxonomy" id="859059"/>
    <lineage>
        <taxon>Bacteria</taxon>
        <taxon>Pseudomonadati</taxon>
        <taxon>Pseudomonadota</taxon>
        <taxon>Gammaproteobacteria</taxon>
        <taxon>Alteromonadales</taxon>
        <taxon>Idiomarinaceae</taxon>
        <taxon>Aliidiomarina</taxon>
    </lineage>
</organism>
<proteinExistence type="predicted"/>
<dbReference type="RefSeq" id="WP_126792144.1">
    <property type="nucleotide sequence ID" value="NZ_PIPI01000003.1"/>
</dbReference>
<dbReference type="EMBL" id="PIPI01000003">
    <property type="protein sequence ID" value="RUO20162.1"/>
    <property type="molecule type" value="Genomic_DNA"/>
</dbReference>
<dbReference type="Proteomes" id="UP000288212">
    <property type="component" value="Unassembled WGS sequence"/>
</dbReference>
<sequence>MEKETLESMSNAEIVDAMHRILASPYQNWLSTWGKNIAFNRYSEELYRRGYAGVIPAWRYGPG</sequence>
<name>A0A432VUK7_9GAMM</name>
<evidence type="ECO:0000313" key="1">
    <source>
        <dbReference type="EMBL" id="RUO20162.1"/>
    </source>
</evidence>
<gene>
    <name evidence="1" type="ORF">CWE06_05930</name>
</gene>
<evidence type="ECO:0000313" key="2">
    <source>
        <dbReference type="Proteomes" id="UP000288212"/>
    </source>
</evidence>
<accession>A0A432VUK7</accession>